<dbReference type="AlphaFoldDB" id="M6W6G9"/>
<reference evidence="1 2" key="1">
    <citation type="submission" date="2013-01" db="EMBL/GenBank/DDBJ databases">
        <authorList>
            <person name="Harkins D.M."/>
            <person name="Durkin A.S."/>
            <person name="Brinkac L.M."/>
            <person name="Haft D.H."/>
            <person name="Selengut J.D."/>
            <person name="Sanka R."/>
            <person name="DePew J."/>
            <person name="Purushe J."/>
            <person name="Picardeau M."/>
            <person name="Werts C."/>
            <person name="Goarant C."/>
            <person name="Vinetz J.M."/>
            <person name="Sutton G.G."/>
            <person name="Nierman W.C."/>
            <person name="Fouts D.E."/>
        </authorList>
    </citation>
    <scope>NUCLEOTIDE SEQUENCE [LARGE SCALE GENOMIC DNA]</scope>
    <source>
        <strain evidence="1 2">200901868</strain>
    </source>
</reference>
<evidence type="ECO:0000313" key="2">
    <source>
        <dbReference type="Proteomes" id="UP000012159"/>
    </source>
</evidence>
<name>M6W6G9_LEPBO</name>
<comment type="caution">
    <text evidence="1">The sequence shown here is derived from an EMBL/GenBank/DDBJ whole genome shotgun (WGS) entry which is preliminary data.</text>
</comment>
<dbReference type="EMBL" id="AKWF02000023">
    <property type="protein sequence ID" value="EMO64720.1"/>
    <property type="molecule type" value="Genomic_DNA"/>
</dbReference>
<protein>
    <submittedName>
        <fullName evidence="1">Uncharacterized protein</fullName>
    </submittedName>
</protein>
<dbReference type="Proteomes" id="UP000012159">
    <property type="component" value="Unassembled WGS sequence"/>
</dbReference>
<dbReference type="STRING" id="1192866.LEP1GSC133_2967"/>
<sequence length="46" mass="5104">MLMARLLVGLNGSAEFNFSNINQLLAARTKNSSRFLTLPDSIDSEF</sequence>
<evidence type="ECO:0000313" key="1">
    <source>
        <dbReference type="EMBL" id="EMO64720.1"/>
    </source>
</evidence>
<proteinExistence type="predicted"/>
<gene>
    <name evidence="1" type="ORF">LEP1GSC133_2967</name>
</gene>
<organism evidence="1 2">
    <name type="scientific">Leptospira borgpetersenii serovar Pomona str. 200901868</name>
    <dbReference type="NCBI Taxonomy" id="1192866"/>
    <lineage>
        <taxon>Bacteria</taxon>
        <taxon>Pseudomonadati</taxon>
        <taxon>Spirochaetota</taxon>
        <taxon>Spirochaetia</taxon>
        <taxon>Leptospirales</taxon>
        <taxon>Leptospiraceae</taxon>
        <taxon>Leptospira</taxon>
    </lineage>
</organism>
<accession>M6W6G9</accession>